<evidence type="ECO:0000313" key="1">
    <source>
        <dbReference type="EMBL" id="AHI23786.1"/>
    </source>
</evidence>
<reference evidence="1 2" key="1">
    <citation type="submission" date="2013-02" db="EMBL/GenBank/DDBJ databases">
        <title>The complete genome sequence of Corynebacterium vitaeruminis DSM 20294.</title>
        <authorList>
            <person name="Ruckert C."/>
            <person name="Albersmeier A."/>
            <person name="Kalinowski J."/>
        </authorList>
    </citation>
    <scope>NUCLEOTIDE SEQUENCE [LARGE SCALE GENOMIC DNA]</scope>
    <source>
        <strain evidence="2">ATCC 10234</strain>
    </source>
</reference>
<gene>
    <name evidence="1" type="ORF">B843_12050</name>
</gene>
<evidence type="ECO:0008006" key="3">
    <source>
        <dbReference type="Google" id="ProtNLM"/>
    </source>
</evidence>
<keyword evidence="2" id="KW-1185">Reference proteome</keyword>
<evidence type="ECO:0000313" key="2">
    <source>
        <dbReference type="Proteomes" id="UP000019222"/>
    </source>
</evidence>
<sequence length="144" mass="15559">MTTPITMARVAEILTRGNFTFSQTEAGGVVVPYSDFSLYLTVSDLLFMSTSRWRYEIPASRRAELADFVAERNSHLIAPAFTFQDTGSGYVLTLKSDHPIAGGLSTPQLVALLDTQIQLHAAAAGMLAARFPELVESHANGGKP</sequence>
<protein>
    <recommendedName>
        <fullName evidence="3">YbjN domain-containing protein</fullName>
    </recommendedName>
</protein>
<dbReference type="EMBL" id="CP004353">
    <property type="protein sequence ID" value="AHI23786.1"/>
    <property type="molecule type" value="Genomic_DNA"/>
</dbReference>
<dbReference type="KEGG" id="cvt:B843_12050"/>
<accession>W5Y3E8</accession>
<dbReference type="Proteomes" id="UP000019222">
    <property type="component" value="Chromosome"/>
</dbReference>
<dbReference type="PATRIC" id="fig|1224164.3.peg.2430"/>
<dbReference type="HOGENOM" id="CLU_1793256_0_0_11"/>
<organism evidence="1 2">
    <name type="scientific">Corynebacterium vitaeruminis DSM 20294</name>
    <dbReference type="NCBI Taxonomy" id="1224164"/>
    <lineage>
        <taxon>Bacteria</taxon>
        <taxon>Bacillati</taxon>
        <taxon>Actinomycetota</taxon>
        <taxon>Actinomycetes</taxon>
        <taxon>Mycobacteriales</taxon>
        <taxon>Corynebacteriaceae</taxon>
        <taxon>Corynebacterium</taxon>
    </lineage>
</organism>
<dbReference type="InterPro" id="IPR019660">
    <property type="entry name" value="Put_sensory_transdc_reg_YbjN"/>
</dbReference>
<dbReference type="RefSeq" id="WP_025253769.1">
    <property type="nucleotide sequence ID" value="NZ_CP004353.1"/>
</dbReference>
<dbReference type="Pfam" id="PF10722">
    <property type="entry name" value="YbjN"/>
    <property type="match status" value="1"/>
</dbReference>
<name>W5Y3E8_9CORY</name>
<dbReference type="STRING" id="1224164.B843_12050"/>
<proteinExistence type="predicted"/>
<dbReference type="AlphaFoldDB" id="W5Y3E8"/>